<evidence type="ECO:0000313" key="3">
    <source>
        <dbReference type="Proteomes" id="UP001418222"/>
    </source>
</evidence>
<feature type="compositionally biased region" description="Polar residues" evidence="1">
    <location>
        <begin position="63"/>
        <end position="73"/>
    </location>
</feature>
<dbReference type="Proteomes" id="UP001418222">
    <property type="component" value="Unassembled WGS sequence"/>
</dbReference>
<organism evidence="2 3">
    <name type="scientific">Platanthera zijinensis</name>
    <dbReference type="NCBI Taxonomy" id="2320716"/>
    <lineage>
        <taxon>Eukaryota</taxon>
        <taxon>Viridiplantae</taxon>
        <taxon>Streptophyta</taxon>
        <taxon>Embryophyta</taxon>
        <taxon>Tracheophyta</taxon>
        <taxon>Spermatophyta</taxon>
        <taxon>Magnoliopsida</taxon>
        <taxon>Liliopsida</taxon>
        <taxon>Asparagales</taxon>
        <taxon>Orchidaceae</taxon>
        <taxon>Orchidoideae</taxon>
        <taxon>Orchideae</taxon>
        <taxon>Orchidinae</taxon>
        <taxon>Platanthera</taxon>
    </lineage>
</organism>
<dbReference type="EMBL" id="JBBWWQ010000004">
    <property type="protein sequence ID" value="KAK8949486.1"/>
    <property type="molecule type" value="Genomic_DNA"/>
</dbReference>
<accession>A0AAP0GBE4</accession>
<name>A0AAP0GBE4_9ASPA</name>
<sequence>MPMAPATRAQLTDAADSGDNTVGRLTLHDARLDALQASVDAIVVGQSAILSRLDALSAPRTPQPGSTSSTDTASLLGVSPTYPPAATPAATAAAAGRLSSQLDIPSFFGMDPLGWIARAEQFFDLHLT</sequence>
<keyword evidence="3" id="KW-1185">Reference proteome</keyword>
<protein>
    <submittedName>
        <fullName evidence="2">Uncharacterized protein</fullName>
    </submittedName>
</protein>
<evidence type="ECO:0000313" key="2">
    <source>
        <dbReference type="EMBL" id="KAK8949486.1"/>
    </source>
</evidence>
<gene>
    <name evidence="2" type="ORF">KSP39_PZI005273</name>
</gene>
<feature type="region of interest" description="Disordered" evidence="1">
    <location>
        <begin position="55"/>
        <end position="81"/>
    </location>
</feature>
<comment type="caution">
    <text evidence="2">The sequence shown here is derived from an EMBL/GenBank/DDBJ whole genome shotgun (WGS) entry which is preliminary data.</text>
</comment>
<proteinExistence type="predicted"/>
<reference evidence="2 3" key="1">
    <citation type="journal article" date="2022" name="Nat. Plants">
        <title>Genomes of leafy and leafless Platanthera orchids illuminate the evolution of mycoheterotrophy.</title>
        <authorList>
            <person name="Li M.H."/>
            <person name="Liu K.W."/>
            <person name="Li Z."/>
            <person name="Lu H.C."/>
            <person name="Ye Q.L."/>
            <person name="Zhang D."/>
            <person name="Wang J.Y."/>
            <person name="Li Y.F."/>
            <person name="Zhong Z.M."/>
            <person name="Liu X."/>
            <person name="Yu X."/>
            <person name="Liu D.K."/>
            <person name="Tu X.D."/>
            <person name="Liu B."/>
            <person name="Hao Y."/>
            <person name="Liao X.Y."/>
            <person name="Jiang Y.T."/>
            <person name="Sun W.H."/>
            <person name="Chen J."/>
            <person name="Chen Y.Q."/>
            <person name="Ai Y."/>
            <person name="Zhai J.W."/>
            <person name="Wu S.S."/>
            <person name="Zhou Z."/>
            <person name="Hsiao Y.Y."/>
            <person name="Wu W.L."/>
            <person name="Chen Y.Y."/>
            <person name="Lin Y.F."/>
            <person name="Hsu J.L."/>
            <person name="Li C.Y."/>
            <person name="Wang Z.W."/>
            <person name="Zhao X."/>
            <person name="Zhong W.Y."/>
            <person name="Ma X.K."/>
            <person name="Ma L."/>
            <person name="Huang J."/>
            <person name="Chen G.Z."/>
            <person name="Huang M.Z."/>
            <person name="Huang L."/>
            <person name="Peng D.H."/>
            <person name="Luo Y.B."/>
            <person name="Zou S.Q."/>
            <person name="Chen S.P."/>
            <person name="Lan S."/>
            <person name="Tsai W.C."/>
            <person name="Van de Peer Y."/>
            <person name="Liu Z.J."/>
        </authorList>
    </citation>
    <scope>NUCLEOTIDE SEQUENCE [LARGE SCALE GENOMIC DNA]</scope>
    <source>
        <strain evidence="2">Lor287</strain>
    </source>
</reference>
<dbReference type="AlphaFoldDB" id="A0AAP0GBE4"/>
<evidence type="ECO:0000256" key="1">
    <source>
        <dbReference type="SAM" id="MobiDB-lite"/>
    </source>
</evidence>